<feature type="region of interest" description="Disordered" evidence="10">
    <location>
        <begin position="1"/>
        <end position="29"/>
    </location>
</feature>
<dbReference type="GeneTree" id="ENSGT00940000158152"/>
<dbReference type="InterPro" id="IPR001545">
    <property type="entry name" value="Gonadotropin_bsu"/>
</dbReference>
<dbReference type="SMART" id="SM00068">
    <property type="entry name" value="GHB"/>
    <property type="match status" value="1"/>
</dbReference>
<keyword evidence="8" id="KW-0325">Glycoprotein</keyword>
<keyword evidence="5" id="KW-0964">Secreted</keyword>
<feature type="compositionally biased region" description="Polar residues" evidence="10">
    <location>
        <begin position="11"/>
        <end position="23"/>
    </location>
</feature>
<dbReference type="Gene3D" id="2.10.90.10">
    <property type="entry name" value="Cystine-knot cytokines"/>
    <property type="match status" value="1"/>
</dbReference>
<dbReference type="CDD" id="cd00069">
    <property type="entry name" value="GHB_like"/>
    <property type="match status" value="1"/>
</dbReference>
<accession>A0A3Q1EMP6</accession>
<dbReference type="PROSITE" id="PS00689">
    <property type="entry name" value="GLYCO_HORMONE_BETA_2"/>
    <property type="match status" value="1"/>
</dbReference>
<keyword evidence="13" id="KW-1185">Reference proteome</keyword>
<reference evidence="12" key="2">
    <citation type="submission" date="2025-09" db="UniProtKB">
        <authorList>
            <consortium name="Ensembl"/>
        </authorList>
    </citation>
    <scope>IDENTIFICATION</scope>
</reference>
<reference evidence="12" key="1">
    <citation type="submission" date="2025-08" db="UniProtKB">
        <authorList>
            <consortium name="Ensembl"/>
        </authorList>
    </citation>
    <scope>IDENTIFICATION</scope>
</reference>
<evidence type="ECO:0000256" key="7">
    <source>
        <dbReference type="ARBA" id="ARBA00023157"/>
    </source>
</evidence>
<dbReference type="GO" id="GO:0007186">
    <property type="term" value="P:G protein-coupled receptor signaling pathway"/>
    <property type="evidence" value="ECO:0007669"/>
    <property type="project" value="TreeGrafter"/>
</dbReference>
<organism evidence="12 13">
    <name type="scientific">Acanthochromis polyacanthus</name>
    <name type="common">spiny chromis</name>
    <dbReference type="NCBI Taxonomy" id="80966"/>
    <lineage>
        <taxon>Eukaryota</taxon>
        <taxon>Metazoa</taxon>
        <taxon>Chordata</taxon>
        <taxon>Craniata</taxon>
        <taxon>Vertebrata</taxon>
        <taxon>Euteleostomi</taxon>
        <taxon>Actinopterygii</taxon>
        <taxon>Neopterygii</taxon>
        <taxon>Teleostei</taxon>
        <taxon>Neoteleostei</taxon>
        <taxon>Acanthomorphata</taxon>
        <taxon>Ovalentaria</taxon>
        <taxon>Pomacentridae</taxon>
        <taxon>Acanthochromis</taxon>
    </lineage>
</organism>
<evidence type="ECO:0000256" key="8">
    <source>
        <dbReference type="ARBA" id="ARBA00023180"/>
    </source>
</evidence>
<evidence type="ECO:0000256" key="3">
    <source>
        <dbReference type="ARBA" id="ARBA00006552"/>
    </source>
</evidence>
<dbReference type="Pfam" id="PF00007">
    <property type="entry name" value="Cys_knot"/>
    <property type="match status" value="1"/>
</dbReference>
<dbReference type="STRING" id="80966.ENSAPOP00000004727"/>
<dbReference type="GO" id="GO:0005179">
    <property type="term" value="F:hormone activity"/>
    <property type="evidence" value="ECO:0007669"/>
    <property type="project" value="UniProtKB-KW"/>
</dbReference>
<sequence length="195" mass="21803">MGKCGGVKGHSFTSPSKQQQPARTNRLKDLSTEIFKERDDWKLLQIFREELKEPEQQLSFRQTADLYRRRSCTGWMMRLVVMAAVLMVAEGRSCGFGCRPTNISIPVESCGSVESVFTTVCSGQCYHEDPIYIGDDDWPEQQVCGGDWSYEVKHFSGCPVPVSYPVAKSCRCSMCDSGNTDCGRFDGDVPSCSSY</sequence>
<name>A0A3Q1EMP6_9TELE</name>
<comment type="subunit">
    <text evidence="4">Heterodimer of an alpha and a beta chain.</text>
</comment>
<comment type="function">
    <text evidence="1">Involved in gametogenesis and steroidogenesis.</text>
</comment>
<evidence type="ECO:0000313" key="12">
    <source>
        <dbReference type="Ensembl" id="ENSAPOP00000004727.1"/>
    </source>
</evidence>
<evidence type="ECO:0000256" key="2">
    <source>
        <dbReference type="ARBA" id="ARBA00004613"/>
    </source>
</evidence>
<keyword evidence="7" id="KW-1015">Disulfide bond</keyword>
<dbReference type="AlphaFoldDB" id="A0A3Q1EMP6"/>
<evidence type="ECO:0000256" key="10">
    <source>
        <dbReference type="SAM" id="MobiDB-lite"/>
    </source>
</evidence>
<dbReference type="InterPro" id="IPR018245">
    <property type="entry name" value="Gonadotropin_bsu_CS"/>
</dbReference>
<feature type="domain" description="Glycoprotein hormone subunit beta" evidence="11">
    <location>
        <begin position="97"/>
        <end position="190"/>
    </location>
</feature>
<dbReference type="PANTHER" id="PTHR11515:SF11">
    <property type="entry name" value="LUTROPIN SUBUNIT BETA"/>
    <property type="match status" value="1"/>
</dbReference>
<dbReference type="GO" id="GO:0005615">
    <property type="term" value="C:extracellular space"/>
    <property type="evidence" value="ECO:0007669"/>
    <property type="project" value="TreeGrafter"/>
</dbReference>
<evidence type="ECO:0000256" key="6">
    <source>
        <dbReference type="ARBA" id="ARBA00022702"/>
    </source>
</evidence>
<comment type="subcellular location">
    <subcellularLocation>
        <location evidence="2 9">Secreted</location>
    </subcellularLocation>
</comment>
<keyword evidence="6 9" id="KW-0372">Hormone</keyword>
<proteinExistence type="inferred from homology"/>
<dbReference type="InterPro" id="IPR029034">
    <property type="entry name" value="Cystine-knot_cytokine"/>
</dbReference>
<dbReference type="InParanoid" id="A0A3Q1EMP6"/>
<evidence type="ECO:0000256" key="4">
    <source>
        <dbReference type="ARBA" id="ARBA00011870"/>
    </source>
</evidence>
<evidence type="ECO:0000256" key="9">
    <source>
        <dbReference type="RuleBase" id="RU004069"/>
    </source>
</evidence>
<dbReference type="SUPFAM" id="SSF57501">
    <property type="entry name" value="Cystine-knot cytokines"/>
    <property type="match status" value="1"/>
</dbReference>
<evidence type="ECO:0000256" key="1">
    <source>
        <dbReference type="ARBA" id="ARBA00003920"/>
    </source>
</evidence>
<dbReference type="Proteomes" id="UP000257200">
    <property type="component" value="Unplaced"/>
</dbReference>
<dbReference type="PANTHER" id="PTHR11515">
    <property type="entry name" value="GLYCOPROTEIN HORMONE BETA CHAIN"/>
    <property type="match status" value="1"/>
</dbReference>
<protein>
    <submittedName>
        <fullName evidence="12">Gonadotropin subunit beta-1-like</fullName>
    </submittedName>
</protein>
<evidence type="ECO:0000259" key="11">
    <source>
        <dbReference type="Pfam" id="PF00007"/>
    </source>
</evidence>
<dbReference type="GO" id="GO:0030728">
    <property type="term" value="P:ovulation"/>
    <property type="evidence" value="ECO:0007669"/>
    <property type="project" value="TreeGrafter"/>
</dbReference>
<evidence type="ECO:0000313" key="13">
    <source>
        <dbReference type="Proteomes" id="UP000257200"/>
    </source>
</evidence>
<evidence type="ECO:0000256" key="5">
    <source>
        <dbReference type="ARBA" id="ARBA00022525"/>
    </source>
</evidence>
<dbReference type="InterPro" id="IPR006208">
    <property type="entry name" value="Glyco_hormone_CN"/>
</dbReference>
<dbReference type="Ensembl" id="ENSAPOT00000009544.1">
    <property type="protein sequence ID" value="ENSAPOP00000004727.1"/>
    <property type="gene ID" value="ENSAPOG00000006350.1"/>
</dbReference>
<dbReference type="GO" id="GO:0005737">
    <property type="term" value="C:cytoplasm"/>
    <property type="evidence" value="ECO:0007669"/>
    <property type="project" value="TreeGrafter"/>
</dbReference>
<comment type="similarity">
    <text evidence="3 9">Belongs to the glycoprotein hormones subunit beta family.</text>
</comment>